<name>A0ABQ1ZSK5_9BACL</name>
<dbReference type="InterPro" id="IPR029063">
    <property type="entry name" value="SAM-dependent_MTases_sf"/>
</dbReference>
<feature type="binding site" evidence="14">
    <location>
        <begin position="446"/>
        <end position="452"/>
    </location>
    <ligand>
        <name>S-adenosyl-L-methionine</name>
        <dbReference type="ChEBI" id="CHEBI:59789"/>
    </ligand>
</feature>
<dbReference type="NCBIfam" id="TIGR00563">
    <property type="entry name" value="rsmB"/>
    <property type="match status" value="1"/>
</dbReference>
<sequence length="632" mass="67901">MSENNGNGKGSGIRMFGGGSKPAGGFDPNKSSERKKTDDRKKGPDRKSSYSRSNASGAAKRIEAKSGAAKPKAGSPAKPAFKPKADSAAKPNMQTKPNSNPAAKPSATASTKPAGSAGRQRPSGNKNVSGTATGASSDNRAKPTSASERIAAKSASRSEKPLSGAGRPKPSVPAAKGAEQPRRRKVQLTAREVALNVLTSVDENASYSNLLLNRSLQQAELSPADAGLVTELVYGTIARQATLDYFLNLFIKSEVKRLNPWVRSLARMSLYQIRYLDRIPAHAAVNEAVEIAKKRGHQGIASMINGVLRSVLREGDKLAIPDDLPTAERIALQHSHPQWLVERWIAQYGEETAEEVCEANNQPPKVSIRVNALKADRDELLRELENEGRTVRASELSQSGIIVESGGNMANDHLYRDGRFSIQDESSMLVAEALAAESGMSVLDCCAAPGGKTAHIAEKMGNKGRIVANDLHEHKQGLIIEQAERLGLSCIQPSVGDAMALKDQFEPASFDRVLLDAPCSGFGVIRRKPDLRWAKTPDDTASIARLQRQMLNAVAGLVKPGGILVYSTCTIEREENQRAVAEFLRDHAEFVAEPFEVPALESLPQAGGAGVQILPNQFGSDGFYIARLRRRG</sequence>
<keyword evidence="7 14" id="KW-0489">Methyltransferase</keyword>
<evidence type="ECO:0000256" key="12">
    <source>
        <dbReference type="ARBA" id="ARBA00031088"/>
    </source>
</evidence>
<dbReference type="InterPro" id="IPR023267">
    <property type="entry name" value="RCMT"/>
</dbReference>
<dbReference type="InterPro" id="IPR049560">
    <property type="entry name" value="MeTrfase_RsmB-F_NOP2_cat"/>
</dbReference>
<feature type="binding site" evidence="14">
    <location>
        <position position="470"/>
    </location>
    <ligand>
        <name>S-adenosyl-L-methionine</name>
        <dbReference type="ChEBI" id="CHEBI:59789"/>
    </ligand>
</feature>
<dbReference type="Gene3D" id="3.30.70.1170">
    <property type="entry name" value="Sun protein, domain 3"/>
    <property type="match status" value="1"/>
</dbReference>
<evidence type="ECO:0000256" key="1">
    <source>
        <dbReference type="ARBA" id="ARBA00002724"/>
    </source>
</evidence>
<feature type="binding site" evidence="14">
    <location>
        <position position="516"/>
    </location>
    <ligand>
        <name>S-adenosyl-L-methionine</name>
        <dbReference type="ChEBI" id="CHEBI:59789"/>
    </ligand>
</feature>
<evidence type="ECO:0000259" key="16">
    <source>
        <dbReference type="PROSITE" id="PS51686"/>
    </source>
</evidence>
<reference evidence="18" key="1">
    <citation type="journal article" date="2019" name="Int. J. Syst. Evol. Microbiol.">
        <title>The Global Catalogue of Microorganisms (GCM) 10K type strain sequencing project: providing services to taxonomists for standard genome sequencing and annotation.</title>
        <authorList>
            <consortium name="The Broad Institute Genomics Platform"/>
            <consortium name="The Broad Institute Genome Sequencing Center for Infectious Disease"/>
            <person name="Wu L."/>
            <person name="Ma J."/>
        </authorList>
    </citation>
    <scope>NUCLEOTIDE SEQUENCE [LARGE SCALE GENOMIC DNA]</scope>
    <source>
        <strain evidence="18">CCM 8702</strain>
    </source>
</reference>
<evidence type="ECO:0000256" key="5">
    <source>
        <dbReference type="ARBA" id="ARBA00022490"/>
    </source>
</evidence>
<feature type="compositionally biased region" description="Polar residues" evidence="15">
    <location>
        <begin position="92"/>
        <end position="113"/>
    </location>
</feature>
<keyword evidence="9 14" id="KW-0949">S-adenosyl-L-methionine</keyword>
<feature type="binding site" evidence="14">
    <location>
        <position position="497"/>
    </location>
    <ligand>
        <name>S-adenosyl-L-methionine</name>
        <dbReference type="ChEBI" id="CHEBI:59789"/>
    </ligand>
</feature>
<dbReference type="SUPFAM" id="SSF48013">
    <property type="entry name" value="NusB-like"/>
    <property type="match status" value="1"/>
</dbReference>
<keyword evidence="10 14" id="KW-0694">RNA-binding</keyword>
<dbReference type="SUPFAM" id="SSF53335">
    <property type="entry name" value="S-adenosyl-L-methionine-dependent methyltransferases"/>
    <property type="match status" value="1"/>
</dbReference>
<protein>
    <recommendedName>
        <fullName evidence="4">16S rRNA (cytosine(967)-C(5))-methyltransferase</fullName>
        <ecNumber evidence="4">2.1.1.176</ecNumber>
    </recommendedName>
    <alternativeName>
        <fullName evidence="11">16S rRNA m5C967 methyltransferase</fullName>
    </alternativeName>
    <alternativeName>
        <fullName evidence="12">rRNA (cytosine-C(5)-)-methyltransferase RsmB</fullName>
    </alternativeName>
</protein>
<dbReference type="InterPro" id="IPR035926">
    <property type="entry name" value="NusB-like_sf"/>
</dbReference>
<gene>
    <name evidence="17" type="ORF">GCM10007362_12310</name>
</gene>
<dbReference type="Gene3D" id="1.10.940.10">
    <property type="entry name" value="NusB-like"/>
    <property type="match status" value="1"/>
</dbReference>
<dbReference type="CDD" id="cd02440">
    <property type="entry name" value="AdoMet_MTases"/>
    <property type="match status" value="1"/>
</dbReference>
<keyword evidence="8 14" id="KW-0808">Transferase</keyword>
<dbReference type="Pfam" id="PF22458">
    <property type="entry name" value="RsmF-B_ferredox"/>
    <property type="match status" value="1"/>
</dbReference>
<comment type="catalytic activity">
    <reaction evidence="13">
        <text>cytidine(967) in 16S rRNA + S-adenosyl-L-methionine = 5-methylcytidine(967) in 16S rRNA + S-adenosyl-L-homocysteine + H(+)</text>
        <dbReference type="Rhea" id="RHEA:42748"/>
        <dbReference type="Rhea" id="RHEA-COMP:10219"/>
        <dbReference type="Rhea" id="RHEA-COMP:10220"/>
        <dbReference type="ChEBI" id="CHEBI:15378"/>
        <dbReference type="ChEBI" id="CHEBI:57856"/>
        <dbReference type="ChEBI" id="CHEBI:59789"/>
        <dbReference type="ChEBI" id="CHEBI:74483"/>
        <dbReference type="ChEBI" id="CHEBI:82748"/>
        <dbReference type="EC" id="2.1.1.176"/>
    </reaction>
</comment>
<accession>A0ABQ1ZSK5</accession>
<dbReference type="Gene3D" id="3.40.50.150">
    <property type="entry name" value="Vaccinia Virus protein VP39"/>
    <property type="match status" value="1"/>
</dbReference>
<evidence type="ECO:0000256" key="15">
    <source>
        <dbReference type="SAM" id="MobiDB-lite"/>
    </source>
</evidence>
<feature type="region of interest" description="Disordered" evidence="15">
    <location>
        <begin position="1"/>
        <end position="186"/>
    </location>
</feature>
<proteinExistence type="inferred from homology"/>
<dbReference type="Pfam" id="PF01029">
    <property type="entry name" value="NusB"/>
    <property type="match status" value="1"/>
</dbReference>
<dbReference type="InterPro" id="IPR018314">
    <property type="entry name" value="RsmB/NOL1/NOP2-like_CS"/>
</dbReference>
<keyword evidence="6" id="KW-0698">rRNA processing</keyword>
<dbReference type="InterPro" id="IPR054728">
    <property type="entry name" value="RsmB-like_ferredoxin"/>
</dbReference>
<evidence type="ECO:0000313" key="17">
    <source>
        <dbReference type="EMBL" id="GGH73322.1"/>
    </source>
</evidence>
<keyword evidence="5" id="KW-0963">Cytoplasm</keyword>
<evidence type="ECO:0000256" key="7">
    <source>
        <dbReference type="ARBA" id="ARBA00022603"/>
    </source>
</evidence>
<evidence type="ECO:0000313" key="18">
    <source>
        <dbReference type="Proteomes" id="UP000605427"/>
    </source>
</evidence>
<comment type="function">
    <text evidence="1">Specifically methylates the cytosine at position 967 (m5C967) of 16S rRNA.</text>
</comment>
<evidence type="ECO:0000256" key="8">
    <source>
        <dbReference type="ARBA" id="ARBA00022679"/>
    </source>
</evidence>
<feature type="compositionally biased region" description="Low complexity" evidence="15">
    <location>
        <begin position="65"/>
        <end position="91"/>
    </location>
</feature>
<feature type="compositionally biased region" description="Gly residues" evidence="15">
    <location>
        <begin position="7"/>
        <end position="22"/>
    </location>
</feature>
<evidence type="ECO:0000256" key="10">
    <source>
        <dbReference type="ARBA" id="ARBA00022884"/>
    </source>
</evidence>
<keyword evidence="18" id="KW-1185">Reference proteome</keyword>
<dbReference type="PROSITE" id="PS51686">
    <property type="entry name" value="SAM_MT_RSMB_NOP"/>
    <property type="match status" value="1"/>
</dbReference>
<evidence type="ECO:0000256" key="11">
    <source>
        <dbReference type="ARBA" id="ARBA00030399"/>
    </source>
</evidence>
<feature type="domain" description="SAM-dependent MTase RsmB/NOP-type" evidence="16">
    <location>
        <begin position="356"/>
        <end position="631"/>
    </location>
</feature>
<evidence type="ECO:0000256" key="13">
    <source>
        <dbReference type="ARBA" id="ARBA00047283"/>
    </source>
</evidence>
<dbReference type="NCBIfam" id="NF011494">
    <property type="entry name" value="PRK14902.1"/>
    <property type="match status" value="1"/>
</dbReference>
<feature type="compositionally biased region" description="Polar residues" evidence="15">
    <location>
        <begin position="122"/>
        <end position="147"/>
    </location>
</feature>
<dbReference type="InterPro" id="IPR004573">
    <property type="entry name" value="rRNA_ssu_MeTfrase_B"/>
</dbReference>
<evidence type="ECO:0000256" key="2">
    <source>
        <dbReference type="ARBA" id="ARBA00004496"/>
    </source>
</evidence>
<feature type="active site" description="Nucleophile" evidence="14">
    <location>
        <position position="569"/>
    </location>
</feature>
<comment type="similarity">
    <text evidence="3 14">Belongs to the class I-like SAM-binding methyltransferase superfamily. RsmB/NOP family.</text>
</comment>
<dbReference type="EMBL" id="BMDD01000001">
    <property type="protein sequence ID" value="GGH73322.1"/>
    <property type="molecule type" value="Genomic_DNA"/>
</dbReference>
<dbReference type="PANTHER" id="PTHR22807:SF53">
    <property type="entry name" value="RIBOSOMAL RNA SMALL SUBUNIT METHYLTRANSFERASE B-RELATED"/>
    <property type="match status" value="1"/>
</dbReference>
<dbReference type="PANTHER" id="PTHR22807">
    <property type="entry name" value="NOP2 YEAST -RELATED NOL1/NOP2/FMU SUN DOMAIN-CONTAINING"/>
    <property type="match status" value="1"/>
</dbReference>
<dbReference type="PRINTS" id="PR02008">
    <property type="entry name" value="RCMTFAMILY"/>
</dbReference>
<comment type="subcellular location">
    <subcellularLocation>
        <location evidence="2">Cytoplasm</location>
    </subcellularLocation>
</comment>
<evidence type="ECO:0000256" key="3">
    <source>
        <dbReference type="ARBA" id="ARBA00007494"/>
    </source>
</evidence>
<comment type="caution">
    <text evidence="17">The sequence shown here is derived from an EMBL/GenBank/DDBJ whole genome shotgun (WGS) entry which is preliminary data.</text>
</comment>
<evidence type="ECO:0000256" key="6">
    <source>
        <dbReference type="ARBA" id="ARBA00022552"/>
    </source>
</evidence>
<dbReference type="InterPro" id="IPR006027">
    <property type="entry name" value="NusB_RsmB_TIM44"/>
</dbReference>
<evidence type="ECO:0000256" key="14">
    <source>
        <dbReference type="PROSITE-ProRule" id="PRU01023"/>
    </source>
</evidence>
<dbReference type="PROSITE" id="PS01153">
    <property type="entry name" value="NOL1_NOP2_SUN"/>
    <property type="match status" value="1"/>
</dbReference>
<dbReference type="EC" id="2.1.1.176" evidence="4"/>
<evidence type="ECO:0000256" key="4">
    <source>
        <dbReference type="ARBA" id="ARBA00012140"/>
    </source>
</evidence>
<organism evidence="17 18">
    <name type="scientific">Saccharibacillus endophyticus</name>
    <dbReference type="NCBI Taxonomy" id="2060666"/>
    <lineage>
        <taxon>Bacteria</taxon>
        <taxon>Bacillati</taxon>
        <taxon>Bacillota</taxon>
        <taxon>Bacilli</taxon>
        <taxon>Bacillales</taxon>
        <taxon>Paenibacillaceae</taxon>
        <taxon>Saccharibacillus</taxon>
    </lineage>
</organism>
<evidence type="ECO:0000256" key="9">
    <source>
        <dbReference type="ARBA" id="ARBA00022691"/>
    </source>
</evidence>
<dbReference type="Proteomes" id="UP000605427">
    <property type="component" value="Unassembled WGS sequence"/>
</dbReference>
<feature type="compositionally biased region" description="Basic and acidic residues" evidence="15">
    <location>
        <begin position="30"/>
        <end position="48"/>
    </location>
</feature>
<dbReference type="InterPro" id="IPR001678">
    <property type="entry name" value="MeTrfase_RsmB-F_NOP2_dom"/>
</dbReference>
<dbReference type="Pfam" id="PF01189">
    <property type="entry name" value="Methyltr_RsmB-F"/>
    <property type="match status" value="1"/>
</dbReference>